<dbReference type="Proteomes" id="UP000598174">
    <property type="component" value="Unassembled WGS sequence"/>
</dbReference>
<evidence type="ECO:0000313" key="3">
    <source>
        <dbReference type="Proteomes" id="UP000598174"/>
    </source>
</evidence>
<organism evidence="2 3">
    <name type="scientific">Paractinoplanes ferrugineus</name>
    <dbReference type="NCBI Taxonomy" id="113564"/>
    <lineage>
        <taxon>Bacteria</taxon>
        <taxon>Bacillati</taxon>
        <taxon>Actinomycetota</taxon>
        <taxon>Actinomycetes</taxon>
        <taxon>Micromonosporales</taxon>
        <taxon>Micromonosporaceae</taxon>
        <taxon>Paractinoplanes</taxon>
    </lineage>
</organism>
<dbReference type="GO" id="GO:0005507">
    <property type="term" value="F:copper ion binding"/>
    <property type="evidence" value="ECO:0007669"/>
    <property type="project" value="InterPro"/>
</dbReference>
<dbReference type="Pfam" id="PF01179">
    <property type="entry name" value="Cu_amine_oxid"/>
    <property type="match status" value="1"/>
</dbReference>
<protein>
    <recommendedName>
        <fullName evidence="1">Copper amine oxidase catalytic domain-containing protein</fullName>
    </recommendedName>
</protein>
<name>A0A919J355_9ACTN</name>
<evidence type="ECO:0000313" key="2">
    <source>
        <dbReference type="EMBL" id="GIE12502.1"/>
    </source>
</evidence>
<sequence>MNGETLTEPVLWVRIGFHHLPRDEDQSPMHVHWQGFDLMPRDLTATNPLAPSARSSVNGRP</sequence>
<dbReference type="InterPro" id="IPR036460">
    <property type="entry name" value="Cu_amine_oxidase_C_sf"/>
</dbReference>
<dbReference type="GO" id="GO:0048038">
    <property type="term" value="F:quinone binding"/>
    <property type="evidence" value="ECO:0007669"/>
    <property type="project" value="InterPro"/>
</dbReference>
<feature type="domain" description="Copper amine oxidase catalytic" evidence="1">
    <location>
        <begin position="7"/>
        <end position="48"/>
    </location>
</feature>
<dbReference type="AlphaFoldDB" id="A0A919J355"/>
<keyword evidence="3" id="KW-1185">Reference proteome</keyword>
<proteinExistence type="predicted"/>
<dbReference type="SUPFAM" id="SSF49998">
    <property type="entry name" value="Amine oxidase catalytic domain"/>
    <property type="match status" value="1"/>
</dbReference>
<reference evidence="2" key="1">
    <citation type="submission" date="2021-01" db="EMBL/GenBank/DDBJ databases">
        <title>Whole genome shotgun sequence of Actinoplanes ferrugineus NBRC 15555.</title>
        <authorList>
            <person name="Komaki H."/>
            <person name="Tamura T."/>
        </authorList>
    </citation>
    <scope>NUCLEOTIDE SEQUENCE</scope>
    <source>
        <strain evidence="2">NBRC 15555</strain>
    </source>
</reference>
<dbReference type="EMBL" id="BOMM01000039">
    <property type="protein sequence ID" value="GIE12502.1"/>
    <property type="molecule type" value="Genomic_DNA"/>
</dbReference>
<comment type="caution">
    <text evidence="2">The sequence shown here is derived from an EMBL/GenBank/DDBJ whole genome shotgun (WGS) entry which is preliminary data.</text>
</comment>
<gene>
    <name evidence="2" type="ORF">Afe05nite_43420</name>
</gene>
<evidence type="ECO:0000259" key="1">
    <source>
        <dbReference type="Pfam" id="PF01179"/>
    </source>
</evidence>
<dbReference type="GO" id="GO:0008131">
    <property type="term" value="F:primary methylamine oxidase activity"/>
    <property type="evidence" value="ECO:0007669"/>
    <property type="project" value="InterPro"/>
</dbReference>
<dbReference type="Gene3D" id="2.70.98.20">
    <property type="entry name" value="Copper amine oxidase, catalytic domain"/>
    <property type="match status" value="1"/>
</dbReference>
<dbReference type="InterPro" id="IPR015798">
    <property type="entry name" value="Cu_amine_oxidase_C"/>
</dbReference>
<dbReference type="GO" id="GO:0009308">
    <property type="term" value="P:amine metabolic process"/>
    <property type="evidence" value="ECO:0007669"/>
    <property type="project" value="InterPro"/>
</dbReference>
<accession>A0A919J355</accession>